<evidence type="ECO:0000313" key="3">
    <source>
        <dbReference type="Proteomes" id="UP000008141"/>
    </source>
</evidence>
<feature type="compositionally biased region" description="Low complexity" evidence="1">
    <location>
        <begin position="307"/>
        <end position="323"/>
    </location>
</feature>
<accession>E1ZBY8</accession>
<dbReference type="InParanoid" id="E1ZBY8"/>
<dbReference type="RefSeq" id="XP_005848619.1">
    <property type="nucleotide sequence ID" value="XM_005848557.1"/>
</dbReference>
<dbReference type="eggNOG" id="ENOG502SSH5">
    <property type="taxonomic scope" value="Eukaryota"/>
</dbReference>
<dbReference type="EMBL" id="GL433841">
    <property type="protein sequence ID" value="EFN56517.1"/>
    <property type="molecule type" value="Genomic_DNA"/>
</dbReference>
<protein>
    <submittedName>
        <fullName evidence="2">Expressed protein</fullName>
    </submittedName>
</protein>
<feature type="region of interest" description="Disordered" evidence="1">
    <location>
        <begin position="307"/>
        <end position="393"/>
    </location>
</feature>
<reference evidence="2 3" key="1">
    <citation type="journal article" date="2010" name="Plant Cell">
        <title>The Chlorella variabilis NC64A genome reveals adaptation to photosymbiosis, coevolution with viruses, and cryptic sex.</title>
        <authorList>
            <person name="Blanc G."/>
            <person name="Duncan G."/>
            <person name="Agarkova I."/>
            <person name="Borodovsky M."/>
            <person name="Gurnon J."/>
            <person name="Kuo A."/>
            <person name="Lindquist E."/>
            <person name="Lucas S."/>
            <person name="Pangilinan J."/>
            <person name="Polle J."/>
            <person name="Salamov A."/>
            <person name="Terry A."/>
            <person name="Yamada T."/>
            <person name="Dunigan D.D."/>
            <person name="Grigoriev I.V."/>
            <person name="Claverie J.M."/>
            <person name="Van Etten J.L."/>
        </authorList>
    </citation>
    <scope>NUCLEOTIDE SEQUENCE [LARGE SCALE GENOMIC DNA]</scope>
    <source>
        <strain evidence="2 3">NC64A</strain>
    </source>
</reference>
<dbReference type="OrthoDB" id="547706at2759"/>
<gene>
    <name evidence="2" type="ORF">CHLNCDRAFT_144124</name>
</gene>
<evidence type="ECO:0000256" key="1">
    <source>
        <dbReference type="SAM" id="MobiDB-lite"/>
    </source>
</evidence>
<dbReference type="Proteomes" id="UP000008141">
    <property type="component" value="Unassembled WGS sequence"/>
</dbReference>
<proteinExistence type="predicted"/>
<dbReference type="AlphaFoldDB" id="E1ZBY8"/>
<feature type="compositionally biased region" description="Low complexity" evidence="1">
    <location>
        <begin position="348"/>
        <end position="377"/>
    </location>
</feature>
<evidence type="ECO:0000313" key="2">
    <source>
        <dbReference type="EMBL" id="EFN56517.1"/>
    </source>
</evidence>
<name>E1ZBY8_CHLVA</name>
<sequence length="393" mass="40736">MPLHIVLLPRYFHPRQANPSELRCVFRAAYLARLAARLRRDLFTPAAGFDRGDGLYLYKRPVQSASSDKAALLASAGTVFHHVVIYVKQGQELTALEMGPANEMDITDNLLAEALPGPLLLRPAPQPDPRHLPMLHVAAPHHALDARHVRQALQFAGGTMYHALRNNCICFADFVVRVLTGGAVRGAPLIFDALVGQVPVADSPLLALLELTMQMSWHDVCDGSRLLHAFLRQHPAGLPPPPAGSEALSILVEPAVPAEAGSETATETVAASAAPALPTLSALLGLLAPGALQAAGPGLSPLLAPASAPVPAVRPADSSSDSDVTVGGVERREETETDLAVPSPPSPSLGASLAAVSSSASTGSNGRARAGVRGLGLPPRKLKAAAGSAAGRG</sequence>
<dbReference type="GeneID" id="17356341"/>
<keyword evidence="3" id="KW-1185">Reference proteome</keyword>
<organism evidence="3">
    <name type="scientific">Chlorella variabilis</name>
    <name type="common">Green alga</name>
    <dbReference type="NCBI Taxonomy" id="554065"/>
    <lineage>
        <taxon>Eukaryota</taxon>
        <taxon>Viridiplantae</taxon>
        <taxon>Chlorophyta</taxon>
        <taxon>core chlorophytes</taxon>
        <taxon>Trebouxiophyceae</taxon>
        <taxon>Chlorellales</taxon>
        <taxon>Chlorellaceae</taxon>
        <taxon>Chlorella clade</taxon>
        <taxon>Chlorella</taxon>
    </lineage>
</organism>
<dbReference type="KEGG" id="cvr:CHLNCDRAFT_144124"/>